<sequence length="894" mass="100523">MPYDEKIVGHALEWQTCGDRMQLDQAKMAGESKSSSDGTALGERVKPSSPSMLYQALPGIHDEMMDVSGAVLPHWQQWFHAFSTWTEDERASHFEKLNQVVRETGIAFDLFADPYEAKQPWSIDLAPLIIAPDEWQWLQTALSQRARLFNAINADLYGPRKLIQEGYLPAELVFSDPSYLRAMHGHKGMFNGLQFFAADLAKGADGTWRVLDNHAETPAGVGFAVANRISLTHCEGNLFRQSNAKRLAPYFQQLQNTLIDRSGLEDPHIAILSPGPEHPDYFSHAYLARYLGYLLVEGGDLVCQNNQVHLKTLAGLKPIDLIVRSIEGAKADPLELNPDGFDGATSMVRAVRSMGVKMINELGTAIVENRAIAPYLPPISQYLLGEDLMLREAPRWWLGDPASVLHVMKNLDQMLITDAHEGSGRPGEVRPAIDGATLTEQDKTALVQKMSLMGKTMVAEQKLDFATTPSWTGQSLEPRPFAVRFFTSRKSQNYEVMPGGLSMSVGGTQAIGLFAPEGLTRDVWIASDTKLAPFESVWPTLDKAGAYSRAGRSLQSRIADNLFWLGRNVERIEWQFRLCRQALSRLDEDSGPEEDQRTVISALNSLILRAPKAPVFDAGFGGMNEIERLVRTILYGKNRTHGFQESVYHMHRLSGLTRDRMSSEAWRILNDFFTDRRWHKEPGFVHSGQVIDLLDKGLMSLAAFSGMAMENMTRNYGWRFLDIGRRVERAENLAGLFSRLVFAPGMATDSTRRMMFILEVADSFITYRSRYRIMPSLPAVIDLLLLDEANPRSIAFQIAALSDHINSLPMEPEMGLRSEENRLILALLSEIQLAEGHLLSHIPQMDESKDIEQVITEKSQLENLLDNQMSKLPQLTEILTRRYFTHTEDKPHRI</sequence>
<gene>
    <name evidence="4" type="ORF">C0081_15625</name>
</gene>
<dbReference type="AlphaFoldDB" id="A0A2N5XP65"/>
<dbReference type="Pfam" id="PF04168">
    <property type="entry name" value="Alpha-E"/>
    <property type="match status" value="1"/>
</dbReference>
<protein>
    <submittedName>
        <fullName evidence="4">Uncharacterized protein</fullName>
    </submittedName>
</protein>
<evidence type="ECO:0000259" key="2">
    <source>
        <dbReference type="Pfam" id="PF04168"/>
    </source>
</evidence>
<dbReference type="EMBL" id="PKUQ01000031">
    <property type="protein sequence ID" value="PLW76319.1"/>
    <property type="molecule type" value="Genomic_DNA"/>
</dbReference>
<accession>A0A2N5XP65</accession>
<keyword evidence="5" id="KW-1185">Reference proteome</keyword>
<dbReference type="Pfam" id="PF14403">
    <property type="entry name" value="CP_ATPgrasp_2"/>
    <property type="match status" value="1"/>
</dbReference>
<evidence type="ECO:0000259" key="3">
    <source>
        <dbReference type="Pfam" id="PF14403"/>
    </source>
</evidence>
<evidence type="ECO:0000313" key="5">
    <source>
        <dbReference type="Proteomes" id="UP000234881"/>
    </source>
</evidence>
<dbReference type="InterPro" id="IPR051680">
    <property type="entry name" value="ATP-dep_Glu-Cys_Ligase-2"/>
</dbReference>
<dbReference type="PANTHER" id="PTHR34595">
    <property type="entry name" value="BLR5612 PROTEIN"/>
    <property type="match status" value="1"/>
</dbReference>
<dbReference type="InterPro" id="IPR025841">
    <property type="entry name" value="CP_ATPgrasp_2"/>
</dbReference>
<dbReference type="PANTHER" id="PTHR34595:SF2">
    <property type="entry name" value="BLR2978 PROTEIN"/>
    <property type="match status" value="1"/>
</dbReference>
<evidence type="ECO:0000313" key="4">
    <source>
        <dbReference type="EMBL" id="PLW76319.1"/>
    </source>
</evidence>
<name>A0A2N5XP65_9HYPH</name>
<feature type="domain" description="Circularly permuted ATP-grasp type 2" evidence="3">
    <location>
        <begin position="127"/>
        <end position="502"/>
    </location>
</feature>
<proteinExistence type="predicted"/>
<feature type="region of interest" description="Disordered" evidence="1">
    <location>
        <begin position="26"/>
        <end position="47"/>
    </location>
</feature>
<dbReference type="Proteomes" id="UP000234881">
    <property type="component" value="Unassembled WGS sequence"/>
</dbReference>
<comment type="caution">
    <text evidence="4">The sequence shown here is derived from an EMBL/GenBank/DDBJ whole genome shotgun (WGS) entry which is preliminary data.</text>
</comment>
<dbReference type="InterPro" id="IPR007296">
    <property type="entry name" value="DUF403"/>
</dbReference>
<dbReference type="OrthoDB" id="9804079at2"/>
<organism evidence="4 5">
    <name type="scientific">Cohaesibacter celericrescens</name>
    <dbReference type="NCBI Taxonomy" id="2067669"/>
    <lineage>
        <taxon>Bacteria</taxon>
        <taxon>Pseudomonadati</taxon>
        <taxon>Pseudomonadota</taxon>
        <taxon>Alphaproteobacteria</taxon>
        <taxon>Hyphomicrobiales</taxon>
        <taxon>Cohaesibacteraceae</taxon>
    </lineage>
</organism>
<dbReference type="SUPFAM" id="SSF56059">
    <property type="entry name" value="Glutathione synthetase ATP-binding domain-like"/>
    <property type="match status" value="1"/>
</dbReference>
<evidence type="ECO:0000256" key="1">
    <source>
        <dbReference type="SAM" id="MobiDB-lite"/>
    </source>
</evidence>
<reference evidence="4 5" key="1">
    <citation type="submission" date="2018-01" db="EMBL/GenBank/DDBJ databases">
        <title>The draft genome sequence of Cohaesibacter sp. H1304.</title>
        <authorList>
            <person name="Wang N.-N."/>
            <person name="Du Z.-J."/>
        </authorList>
    </citation>
    <scope>NUCLEOTIDE SEQUENCE [LARGE SCALE GENOMIC DNA]</scope>
    <source>
        <strain evidence="4 5">H1304</strain>
    </source>
</reference>
<feature type="domain" description="DUF403" evidence="2">
    <location>
        <begin position="554"/>
        <end position="884"/>
    </location>
</feature>
<dbReference type="Gene3D" id="3.40.50.11290">
    <property type="match status" value="1"/>
</dbReference>